<dbReference type="Gene3D" id="3.40.50.11500">
    <property type="match status" value="1"/>
</dbReference>
<dbReference type="Pfam" id="PF03455">
    <property type="entry name" value="dDENN"/>
    <property type="match status" value="1"/>
</dbReference>
<dbReference type="InterPro" id="IPR037213">
    <property type="entry name" value="Run_dom_sf"/>
</dbReference>
<dbReference type="GO" id="GO:0005085">
    <property type="term" value="F:guanyl-nucleotide exchange factor activity"/>
    <property type="evidence" value="ECO:0007669"/>
    <property type="project" value="InterPro"/>
</dbReference>
<dbReference type="Pfam" id="PF02759">
    <property type="entry name" value="RUN"/>
    <property type="match status" value="2"/>
</dbReference>
<name>A0A8S1CLZ5_9INSE</name>
<evidence type="ECO:0000256" key="1">
    <source>
        <dbReference type="ARBA" id="ARBA00004370"/>
    </source>
</evidence>
<dbReference type="PANTHER" id="PTHR46070:SF1">
    <property type="entry name" value="PINSTRIPE, ISOFORM A"/>
    <property type="match status" value="1"/>
</dbReference>
<proteinExistence type="inferred from homology"/>
<gene>
    <name evidence="10" type="ORF">CLODIP_2_CD08229</name>
</gene>
<feature type="domain" description="RUN" evidence="9">
    <location>
        <begin position="1131"/>
        <end position="1286"/>
    </location>
</feature>
<dbReference type="InterPro" id="IPR037516">
    <property type="entry name" value="Tripartite_DENN"/>
</dbReference>
<dbReference type="Pfam" id="PF01477">
    <property type="entry name" value="PLAT"/>
    <property type="match status" value="1"/>
</dbReference>
<dbReference type="SUPFAM" id="SSF140741">
    <property type="entry name" value="RUN domain-like"/>
    <property type="match status" value="2"/>
</dbReference>
<dbReference type="InterPro" id="IPR005112">
    <property type="entry name" value="dDENN_dom"/>
</dbReference>
<dbReference type="FunFam" id="1.20.58.900:FF:000007">
    <property type="entry name" value="DENN domain-containing protein 5B"/>
    <property type="match status" value="1"/>
</dbReference>
<dbReference type="OrthoDB" id="6019893at2759"/>
<dbReference type="SMART" id="SM00593">
    <property type="entry name" value="RUN"/>
    <property type="match status" value="2"/>
</dbReference>
<sequence length="1291" mass="145975">MSSQATLNSQVRFADYFVVCGLDLSSGLELDVISGESQQSCSPIERSYKCKVLAHFPENLPWNPFDHQSVCMLSLPHGLRFRTQKQNLESEFHSFIITKEDGARCYGFSLVFFEEVSDKKLCSAMQTLQAMHLTELSSSRHSGRMRAFNTDNTRSLPRHFKLSTPLSKAAQSYYDSAKDTLYSSKSLSLICQLPFVHAANKFLSGLYQYSLSSGELSLESYVYNILHQVPLPLPGRCLTFNCFDELLLLQRPGNIAELPFFDFSLRAFFELLGVDIAIQLFTCLLLEHQVLLYSSVYQRLMLVAECSSILLFPFSWPHVYVPILPSSLQHFLDAPVPFVMGLHQSATSHPCASVDNQAICHVDIDNKRIHLPEELPPFPQRSDFIGEILEVMQRYGVEPDKCRPAGDRRGGGLRRKLSWSQESESGLVCVENSFMSSSLTGFLPSPTAGVMGMSRSDSESNSLMVLDCQGSPQEQYAAELRFNNAIREVFLNRFVHIFSAYEHFVIHPNQDMEQWLNCRESMQNFDKATFLSDQPEQQLPFLSRFIETQMFATLIDQKILSAWQPIEPSLRVFDKRIKLLRTRYGDSLVRTPCYEPCTTITDSELLLEKRLSGADTMAPIPSEICSNSSNRVPSGLFPVLNRDALNKEPSHRSRRRSSGQWRERSIHSAETTPTSEVAPSFAEPVQNQAPVLNKTAKQPKITDMSPAVIAQTNWSFVEKLLKDCKVKTKRMLVEKMGSEAVELGHAEPSIMGVEENTLVASLCDLLERVWSHGLHKKQGKSALWSHLLSFQELEECSDTSKPISPNFLTPDLSSMALEREEPTSGGSHSGRSSARSSRSSSRRQSPERRDRSIHEATLRPLPVSLTFDMRNVLAMTDIKTHIGYARAWVRLALEKKLLSKHLRTLLMDSSLLKTLYKRYAFLRCDDEKEQFLYHLLTLNAVDYYCYTNTYTNTKLPYRIVIFPSRKSPLTTANLWVSVTGTLGETSQIAVPHGFLEFVFHHKNLGLLTSMRVGHDNYGASPKFLVEHIVARNEVTGHTFKFPCGKWLGRGMDDGSIERLLVGEMVPRHVDSDELIESCMTPPRCRSPSIPRRSVDPKLSTPDMQQMLGETVNSIVKHFLRPRRSQDKGGLTQLLCGEGGLVPCLEQTFLLGFKSARLFGRNLYLWDFFARVRDQFEISLVDSSNSSCLEEEQEAAAAVMRLYCRLVEGIETQGEDLGKEGKLQLLICLAARDHLLHRMIPHIAATRACAEMFDENSFLRDASLCSFLTLILESLDEFDFILENSLTKGLQL</sequence>
<dbReference type="GO" id="GO:0016020">
    <property type="term" value="C:membrane"/>
    <property type="evidence" value="ECO:0007669"/>
    <property type="project" value="UniProtKB-SubCell"/>
</dbReference>
<feature type="compositionally biased region" description="Low complexity" evidence="6">
    <location>
        <begin position="824"/>
        <end position="843"/>
    </location>
</feature>
<dbReference type="InterPro" id="IPR001024">
    <property type="entry name" value="PLAT/LH2_dom"/>
</dbReference>
<dbReference type="Gene3D" id="3.30.450.200">
    <property type="match status" value="1"/>
</dbReference>
<accession>A0A8S1CLZ5</accession>
<feature type="domain" description="RUN" evidence="9">
    <location>
        <begin position="753"/>
        <end position="951"/>
    </location>
</feature>
<comment type="caution">
    <text evidence="10">The sequence shown here is derived from an EMBL/GenBank/DDBJ whole genome shotgun (WGS) entry which is preliminary data.</text>
</comment>
<feature type="domain" description="PLAT" evidence="7">
    <location>
        <begin position="955"/>
        <end position="1061"/>
    </location>
</feature>
<dbReference type="InterPro" id="IPR036392">
    <property type="entry name" value="PLAT/LH2_dom_sf"/>
</dbReference>
<dbReference type="PANTHER" id="PTHR46070">
    <property type="entry name" value="PINSTRIPE, ISOFORM A"/>
    <property type="match status" value="1"/>
</dbReference>
<dbReference type="Gene3D" id="2.60.60.20">
    <property type="entry name" value="PLAT/LH2 domain"/>
    <property type="match status" value="1"/>
</dbReference>
<comment type="similarity">
    <text evidence="2">Belongs to the RAB6IP1 family.</text>
</comment>
<feature type="region of interest" description="Disordered" evidence="6">
    <location>
        <begin position="818"/>
        <end position="853"/>
    </location>
</feature>
<keyword evidence="11" id="KW-1185">Reference proteome</keyword>
<evidence type="ECO:0000256" key="3">
    <source>
        <dbReference type="ARBA" id="ARBA00022737"/>
    </source>
</evidence>
<dbReference type="InterPro" id="IPR004012">
    <property type="entry name" value="Run_dom"/>
</dbReference>
<feature type="domain" description="UDENN" evidence="8">
    <location>
        <begin position="34"/>
        <end position="565"/>
    </location>
</feature>
<dbReference type="PROSITE" id="PS50095">
    <property type="entry name" value="PLAT"/>
    <property type="match status" value="1"/>
</dbReference>
<keyword evidence="3" id="KW-0677">Repeat</keyword>
<feature type="compositionally biased region" description="Basic and acidic residues" evidence="6">
    <location>
        <begin position="844"/>
        <end position="853"/>
    </location>
</feature>
<dbReference type="Proteomes" id="UP000494165">
    <property type="component" value="Unassembled WGS sequence"/>
</dbReference>
<protein>
    <recommendedName>
        <fullName evidence="12">UDENN domain-containing protein</fullName>
    </recommendedName>
</protein>
<evidence type="ECO:0000259" key="7">
    <source>
        <dbReference type="PROSITE" id="PS50095"/>
    </source>
</evidence>
<comment type="caution">
    <text evidence="5">Lacks conserved residue(s) required for the propagation of feature annotation.</text>
</comment>
<evidence type="ECO:0000256" key="5">
    <source>
        <dbReference type="PROSITE-ProRule" id="PRU00152"/>
    </source>
</evidence>
<dbReference type="InterPro" id="IPR043153">
    <property type="entry name" value="DENN_C"/>
</dbReference>
<evidence type="ECO:0000259" key="9">
    <source>
        <dbReference type="PROSITE" id="PS50826"/>
    </source>
</evidence>
<organism evidence="10 11">
    <name type="scientific">Cloeon dipterum</name>
    <dbReference type="NCBI Taxonomy" id="197152"/>
    <lineage>
        <taxon>Eukaryota</taxon>
        <taxon>Metazoa</taxon>
        <taxon>Ecdysozoa</taxon>
        <taxon>Arthropoda</taxon>
        <taxon>Hexapoda</taxon>
        <taxon>Insecta</taxon>
        <taxon>Pterygota</taxon>
        <taxon>Palaeoptera</taxon>
        <taxon>Ephemeroptera</taxon>
        <taxon>Pisciforma</taxon>
        <taxon>Baetidae</taxon>
        <taxon>Cloeon</taxon>
    </lineage>
</organism>
<dbReference type="PROSITE" id="PS50826">
    <property type="entry name" value="RUN"/>
    <property type="match status" value="2"/>
</dbReference>
<evidence type="ECO:0008006" key="12">
    <source>
        <dbReference type="Google" id="ProtNLM"/>
    </source>
</evidence>
<dbReference type="Gene3D" id="1.20.58.900">
    <property type="match status" value="3"/>
</dbReference>
<evidence type="ECO:0000259" key="8">
    <source>
        <dbReference type="PROSITE" id="PS50211"/>
    </source>
</evidence>
<dbReference type="Pfam" id="PF03456">
    <property type="entry name" value="uDENN"/>
    <property type="match status" value="1"/>
</dbReference>
<reference evidence="10 11" key="1">
    <citation type="submission" date="2020-04" db="EMBL/GenBank/DDBJ databases">
        <authorList>
            <person name="Alioto T."/>
            <person name="Alioto T."/>
            <person name="Gomez Garrido J."/>
        </authorList>
    </citation>
    <scope>NUCLEOTIDE SEQUENCE [LARGE SCALE GENOMIC DNA]</scope>
</reference>
<dbReference type="InterPro" id="IPR047278">
    <property type="entry name" value="DEN5A/B"/>
</dbReference>
<evidence type="ECO:0000256" key="2">
    <source>
        <dbReference type="ARBA" id="ARBA00006664"/>
    </source>
</evidence>
<dbReference type="SUPFAM" id="SSF49723">
    <property type="entry name" value="Lipase/lipooxygenase domain (PLAT/LH2 domain)"/>
    <property type="match status" value="1"/>
</dbReference>
<dbReference type="Pfam" id="PF02141">
    <property type="entry name" value="DENN"/>
    <property type="match status" value="1"/>
</dbReference>
<dbReference type="EMBL" id="CADEPI010000053">
    <property type="protein sequence ID" value="CAB3370554.1"/>
    <property type="molecule type" value="Genomic_DNA"/>
</dbReference>
<evidence type="ECO:0000256" key="4">
    <source>
        <dbReference type="ARBA" id="ARBA00023136"/>
    </source>
</evidence>
<feature type="region of interest" description="Disordered" evidence="6">
    <location>
        <begin position="643"/>
        <end position="691"/>
    </location>
</feature>
<dbReference type="CDD" id="cd17677">
    <property type="entry name" value="RUN1_DENND5"/>
    <property type="match status" value="1"/>
</dbReference>
<dbReference type="GO" id="GO:0031267">
    <property type="term" value="F:small GTPase binding"/>
    <property type="evidence" value="ECO:0007669"/>
    <property type="project" value="InterPro"/>
</dbReference>
<comment type="subcellular location">
    <subcellularLocation>
        <location evidence="1">Membrane</location>
    </subcellularLocation>
</comment>
<keyword evidence="4" id="KW-0472">Membrane</keyword>
<feature type="compositionally biased region" description="Polar residues" evidence="6">
    <location>
        <begin position="668"/>
        <end position="677"/>
    </location>
</feature>
<evidence type="ECO:0000256" key="6">
    <source>
        <dbReference type="SAM" id="MobiDB-lite"/>
    </source>
</evidence>
<dbReference type="InterPro" id="IPR001194">
    <property type="entry name" value="cDENN_dom"/>
</dbReference>
<dbReference type="SMART" id="SM00800">
    <property type="entry name" value="uDENN"/>
    <property type="match status" value="1"/>
</dbReference>
<dbReference type="PROSITE" id="PS50211">
    <property type="entry name" value="DENN"/>
    <property type="match status" value="1"/>
</dbReference>
<dbReference type="InterPro" id="IPR005113">
    <property type="entry name" value="uDENN_dom"/>
</dbReference>
<dbReference type="SMART" id="SM00801">
    <property type="entry name" value="dDENN"/>
    <property type="match status" value="1"/>
</dbReference>
<evidence type="ECO:0000313" key="10">
    <source>
        <dbReference type="EMBL" id="CAB3370554.1"/>
    </source>
</evidence>
<dbReference type="CDD" id="cd17678">
    <property type="entry name" value="RUN2_DENND5"/>
    <property type="match status" value="1"/>
</dbReference>
<dbReference type="SMART" id="SM00799">
    <property type="entry name" value="DENN"/>
    <property type="match status" value="1"/>
</dbReference>
<evidence type="ECO:0000313" key="11">
    <source>
        <dbReference type="Proteomes" id="UP000494165"/>
    </source>
</evidence>